<name>A0A223S2Z7_9ACTN</name>
<evidence type="ECO:0000313" key="3">
    <source>
        <dbReference type="Proteomes" id="UP000215005"/>
    </source>
</evidence>
<dbReference type="Pfam" id="PF14155">
    <property type="entry name" value="DUF4307"/>
    <property type="match status" value="1"/>
</dbReference>
<feature type="transmembrane region" description="Helical" evidence="1">
    <location>
        <begin position="28"/>
        <end position="51"/>
    </location>
</feature>
<proteinExistence type="predicted"/>
<dbReference type="AlphaFoldDB" id="A0A223S2Z7"/>
<dbReference type="EMBL" id="CP022753">
    <property type="protein sequence ID" value="ASU82506.1"/>
    <property type="molecule type" value="Genomic_DNA"/>
</dbReference>
<reference evidence="2 3" key="1">
    <citation type="submission" date="2017-08" db="EMBL/GenBank/DDBJ databases">
        <title>The complete genome sequence of Nocardiopsis gilva YIM 90087.</title>
        <authorList>
            <person name="Yin M."/>
            <person name="Tang S."/>
        </authorList>
    </citation>
    <scope>NUCLEOTIDE SEQUENCE [LARGE SCALE GENOMIC DNA]</scope>
    <source>
        <strain evidence="2 3">YIM 90087</strain>
    </source>
</reference>
<dbReference type="Proteomes" id="UP000215005">
    <property type="component" value="Chromosome"/>
</dbReference>
<keyword evidence="3" id="KW-1185">Reference proteome</keyword>
<organism evidence="2 3">
    <name type="scientific">Nocardiopsis gilva YIM 90087</name>
    <dbReference type="NCBI Taxonomy" id="1235441"/>
    <lineage>
        <taxon>Bacteria</taxon>
        <taxon>Bacillati</taxon>
        <taxon>Actinomycetota</taxon>
        <taxon>Actinomycetes</taxon>
        <taxon>Streptosporangiales</taxon>
        <taxon>Nocardiopsidaceae</taxon>
        <taxon>Nocardiopsis</taxon>
    </lineage>
</organism>
<keyword evidence="1" id="KW-1133">Transmembrane helix</keyword>
<dbReference type="RefSeq" id="WP_017619898.1">
    <property type="nucleotide sequence ID" value="NZ_ANBG01000275.1"/>
</dbReference>
<dbReference type="KEGG" id="ngv:CDO52_06665"/>
<gene>
    <name evidence="2" type="ORF">CDO52_06665</name>
</gene>
<evidence type="ECO:0000313" key="2">
    <source>
        <dbReference type="EMBL" id="ASU82506.1"/>
    </source>
</evidence>
<dbReference type="OrthoDB" id="3430175at2"/>
<protein>
    <submittedName>
        <fullName evidence="2">DUF4307 domain-containing protein</fullName>
    </submittedName>
</protein>
<keyword evidence="1" id="KW-0472">Membrane</keyword>
<accession>A0A223S2Z7</accession>
<keyword evidence="1" id="KW-0812">Transmembrane</keyword>
<evidence type="ECO:0000256" key="1">
    <source>
        <dbReference type="SAM" id="Phobius"/>
    </source>
</evidence>
<sequence length="138" mass="14534">MPDSPSASNPDAAPPARGMRRLYGNKPFIFLMGLLGAGIFTIGWGSALMSYGGHTGSVSYQTIAWNAESEDEATITFQVNSGSPAVCVISATDAHHVEVGQDRVEVKAGNRNVTTNVDTVRTASAVEVTSCREQGSEE</sequence>
<dbReference type="InterPro" id="IPR025443">
    <property type="entry name" value="DUF4307"/>
</dbReference>